<evidence type="ECO:0000313" key="12">
    <source>
        <dbReference type="Proteomes" id="UP000076798"/>
    </source>
</evidence>
<keyword evidence="6 9" id="KW-0732">Signal</keyword>
<proteinExistence type="inferred from homology"/>
<protein>
    <recommendedName>
        <fullName evidence="4">mannan endo-1,4-beta-mannosidase</fullName>
        <ecNumber evidence="4">3.2.1.78</ecNumber>
    </recommendedName>
</protein>
<dbReference type="OrthoDB" id="406631at2759"/>
<dbReference type="Pfam" id="PF26410">
    <property type="entry name" value="GH5_mannosidase"/>
    <property type="match status" value="1"/>
</dbReference>
<dbReference type="PANTHER" id="PTHR31451">
    <property type="match status" value="1"/>
</dbReference>
<keyword evidence="7 11" id="KW-0378">Hydrolase</keyword>
<dbReference type="InterPro" id="IPR017853">
    <property type="entry name" value="GH"/>
</dbReference>
<dbReference type="STRING" id="1314776.A0A166EVS5"/>
<dbReference type="AlphaFoldDB" id="A0A166EVS5"/>
<accession>A0A166EVS5</accession>
<feature type="domain" description="Glycoside hydrolase family 5" evidence="10">
    <location>
        <begin position="84"/>
        <end position="311"/>
    </location>
</feature>
<evidence type="ECO:0000256" key="4">
    <source>
        <dbReference type="ARBA" id="ARBA00012706"/>
    </source>
</evidence>
<comment type="similarity">
    <text evidence="3">Belongs to the glycosyl hydrolase 5 (cellulase A) family.</text>
</comment>
<dbReference type="GO" id="GO:0016985">
    <property type="term" value="F:mannan endo-1,4-beta-mannosidase activity"/>
    <property type="evidence" value="ECO:0007669"/>
    <property type="project" value="UniProtKB-EC"/>
</dbReference>
<evidence type="ECO:0000256" key="8">
    <source>
        <dbReference type="ARBA" id="ARBA00023295"/>
    </source>
</evidence>
<feature type="chain" id="PRO_5007872942" description="mannan endo-1,4-beta-mannosidase" evidence="9">
    <location>
        <begin position="21"/>
        <end position="465"/>
    </location>
</feature>
<evidence type="ECO:0000256" key="5">
    <source>
        <dbReference type="ARBA" id="ARBA00022525"/>
    </source>
</evidence>
<evidence type="ECO:0000313" key="11">
    <source>
        <dbReference type="EMBL" id="KZT40001.1"/>
    </source>
</evidence>
<keyword evidence="5" id="KW-0964">Secreted</keyword>
<keyword evidence="12" id="KW-1185">Reference proteome</keyword>
<gene>
    <name evidence="11" type="ORF">SISSUDRAFT_556797</name>
</gene>
<dbReference type="Gene3D" id="3.20.20.80">
    <property type="entry name" value="Glycosidases"/>
    <property type="match status" value="1"/>
</dbReference>
<evidence type="ECO:0000256" key="9">
    <source>
        <dbReference type="SAM" id="SignalP"/>
    </source>
</evidence>
<dbReference type="InterPro" id="IPR045053">
    <property type="entry name" value="MAN-like"/>
</dbReference>
<dbReference type="EC" id="3.2.1.78" evidence="4"/>
<evidence type="ECO:0000256" key="3">
    <source>
        <dbReference type="ARBA" id="ARBA00005641"/>
    </source>
</evidence>
<dbReference type="EMBL" id="KV428038">
    <property type="protein sequence ID" value="KZT40001.1"/>
    <property type="molecule type" value="Genomic_DNA"/>
</dbReference>
<dbReference type="Proteomes" id="UP000076798">
    <property type="component" value="Unassembled WGS sequence"/>
</dbReference>
<comment type="catalytic activity">
    <reaction evidence="1">
        <text>Random hydrolysis of (1-&gt;4)-beta-D-mannosidic linkages in mannans, galactomannans and glucomannans.</text>
        <dbReference type="EC" id="3.2.1.78"/>
    </reaction>
</comment>
<comment type="subcellular location">
    <subcellularLocation>
        <location evidence="2">Secreted</location>
    </subcellularLocation>
</comment>
<evidence type="ECO:0000256" key="2">
    <source>
        <dbReference type="ARBA" id="ARBA00004613"/>
    </source>
</evidence>
<sequence length="465" mass="50896">MRAQFTRILLSLTVVSLATALVLPSELSEITGLSEAQLRRFLDSRATSATTSSPPQSTCAEANTTVVFPKPTLPTAYDLAKRNAFVKRDGTKLTLLGKDFRIVGGNIYWLGLDENVIPDPSYPSKRRVVEVFGIVSAMRGTAVRGHTLGISVGNPLSVEPSLDVFNDAAYESIDFAILVARLYGIKLLIPLVDNYNWYHGGRYQFIGWHGIPFEGTGSNITPPDVGAYFYNTTAIVDSFKRYITQHLTHVNRYTGIALKDDPTILGWESGNELAAVLFGDGPAPPAWTKEIGELVKSLAPNHLFLDGSYGIYPGTGQLENTVVDIFSDHFYPANITKLNAGLAQVNAVNRNYLAGEFDWVGQSGGDDVADFLDVIKETKGAGDFFWSIFGHDDQCCQYVEHDDGFSFYYQRSSFYTTRGDVLINHATQISGAQVPEILPEVACPAAQFPKSLLPPGFDPTLLSLI</sequence>
<feature type="signal peptide" evidence="9">
    <location>
        <begin position="1"/>
        <end position="20"/>
    </location>
</feature>
<reference evidence="11 12" key="1">
    <citation type="journal article" date="2016" name="Mol. Biol. Evol.">
        <title>Comparative Genomics of Early-Diverging Mushroom-Forming Fungi Provides Insights into the Origins of Lignocellulose Decay Capabilities.</title>
        <authorList>
            <person name="Nagy L.G."/>
            <person name="Riley R."/>
            <person name="Tritt A."/>
            <person name="Adam C."/>
            <person name="Daum C."/>
            <person name="Floudas D."/>
            <person name="Sun H."/>
            <person name="Yadav J.S."/>
            <person name="Pangilinan J."/>
            <person name="Larsson K.H."/>
            <person name="Matsuura K."/>
            <person name="Barry K."/>
            <person name="Labutti K."/>
            <person name="Kuo R."/>
            <person name="Ohm R.A."/>
            <person name="Bhattacharya S.S."/>
            <person name="Shirouzu T."/>
            <person name="Yoshinaga Y."/>
            <person name="Martin F.M."/>
            <person name="Grigoriev I.V."/>
            <person name="Hibbett D.S."/>
        </authorList>
    </citation>
    <scope>NUCLEOTIDE SEQUENCE [LARGE SCALE GENOMIC DNA]</scope>
    <source>
        <strain evidence="11 12">HHB10207 ss-3</strain>
    </source>
</reference>
<name>A0A166EVS5_9AGAM</name>
<evidence type="ECO:0000256" key="6">
    <source>
        <dbReference type="ARBA" id="ARBA00022729"/>
    </source>
</evidence>
<evidence type="ECO:0000256" key="7">
    <source>
        <dbReference type="ARBA" id="ARBA00022801"/>
    </source>
</evidence>
<organism evidence="11 12">
    <name type="scientific">Sistotremastrum suecicum HHB10207 ss-3</name>
    <dbReference type="NCBI Taxonomy" id="1314776"/>
    <lineage>
        <taxon>Eukaryota</taxon>
        <taxon>Fungi</taxon>
        <taxon>Dikarya</taxon>
        <taxon>Basidiomycota</taxon>
        <taxon>Agaricomycotina</taxon>
        <taxon>Agaricomycetes</taxon>
        <taxon>Sistotremastrales</taxon>
        <taxon>Sistotremastraceae</taxon>
        <taxon>Sistotremastrum</taxon>
    </lineage>
</organism>
<dbReference type="GO" id="GO:0005576">
    <property type="term" value="C:extracellular region"/>
    <property type="evidence" value="ECO:0007669"/>
    <property type="project" value="UniProtKB-SubCell"/>
</dbReference>
<keyword evidence="8" id="KW-0326">Glycosidase</keyword>
<dbReference type="InterPro" id="IPR001547">
    <property type="entry name" value="Glyco_hydro_5"/>
</dbReference>
<evidence type="ECO:0000259" key="10">
    <source>
        <dbReference type="Pfam" id="PF26410"/>
    </source>
</evidence>
<dbReference type="SUPFAM" id="SSF51445">
    <property type="entry name" value="(Trans)glycosidases"/>
    <property type="match status" value="1"/>
</dbReference>
<dbReference type="PANTHER" id="PTHR31451:SF39">
    <property type="entry name" value="MANNAN ENDO-1,4-BETA-MANNOSIDASE 1"/>
    <property type="match status" value="1"/>
</dbReference>
<evidence type="ECO:0000256" key="1">
    <source>
        <dbReference type="ARBA" id="ARBA00001678"/>
    </source>
</evidence>